<keyword evidence="1" id="KW-1133">Transmembrane helix</keyword>
<keyword evidence="1" id="KW-0472">Membrane</keyword>
<evidence type="ECO:0000256" key="1">
    <source>
        <dbReference type="SAM" id="Phobius"/>
    </source>
</evidence>
<feature type="transmembrane region" description="Helical" evidence="1">
    <location>
        <begin position="135"/>
        <end position="157"/>
    </location>
</feature>
<sequence>MSALGARLESTWQKLLALAERRLPALTRLRAAEALPIRLHRRRIYVLPTAFGIGFGALLVIMQLGALNYANNAALLLTCFLAAAAWMSLFAGFRTLAGLELVAIHAAECHAGHALPLTLHFHASARARPSLRLRIGTHLFAFALAAGDGAGVAIQLPAPRRGWMRPGRMKLWTDQPLGLFVVWSWINPQTSILVYPAIEESAPPLPHGPGQLGERFSAGDGEEFSGLREYRSGDPQRRIAWKASARHDGLLVRESEVPVDDNRVLSYASLHGLDHEARIRRLTAWVIAADAAMLSYALELPELRIGPGLGHSHRHACLRALALMPDAPQ</sequence>
<dbReference type="AlphaFoldDB" id="A0A1I4VVI8"/>
<dbReference type="OrthoDB" id="5298497at2"/>
<proteinExistence type="predicted"/>
<dbReference type="Proteomes" id="UP000198575">
    <property type="component" value="Unassembled WGS sequence"/>
</dbReference>
<dbReference type="PANTHER" id="PTHR34351:SF1">
    <property type="entry name" value="SLR1927 PROTEIN"/>
    <property type="match status" value="1"/>
</dbReference>
<accession>A0A1I4VVI8</accession>
<name>A0A1I4VVI8_9GAMM</name>
<dbReference type="RefSeq" id="WP_092404808.1">
    <property type="nucleotide sequence ID" value="NZ_FOVF01000003.1"/>
</dbReference>
<evidence type="ECO:0000313" key="3">
    <source>
        <dbReference type="Proteomes" id="UP000198575"/>
    </source>
</evidence>
<protein>
    <submittedName>
        <fullName evidence="2">Uncharacterized conserved protein, DUF58 family, contains vWF domain</fullName>
    </submittedName>
</protein>
<reference evidence="2 3" key="1">
    <citation type="submission" date="2016-10" db="EMBL/GenBank/DDBJ databases">
        <authorList>
            <person name="de Groot N.N."/>
        </authorList>
    </citation>
    <scope>NUCLEOTIDE SEQUENCE [LARGE SCALE GENOMIC DNA]</scope>
    <source>
        <strain evidence="2 3">CGMCC 1.7659</strain>
    </source>
</reference>
<keyword evidence="1" id="KW-0812">Transmembrane</keyword>
<dbReference type="STRING" id="578942.SAMN05216289_10391"/>
<feature type="transmembrane region" description="Helical" evidence="1">
    <location>
        <begin position="73"/>
        <end position="93"/>
    </location>
</feature>
<feature type="transmembrane region" description="Helical" evidence="1">
    <location>
        <begin position="44"/>
        <end position="67"/>
    </location>
</feature>
<gene>
    <name evidence="2" type="ORF">SAMN05216289_10391</name>
</gene>
<evidence type="ECO:0000313" key="2">
    <source>
        <dbReference type="EMBL" id="SFN05193.1"/>
    </source>
</evidence>
<dbReference type="EMBL" id="FOVF01000003">
    <property type="protein sequence ID" value="SFN05193.1"/>
    <property type="molecule type" value="Genomic_DNA"/>
</dbReference>
<keyword evidence="3" id="KW-1185">Reference proteome</keyword>
<dbReference type="PANTHER" id="PTHR34351">
    <property type="entry name" value="SLR1927 PROTEIN-RELATED"/>
    <property type="match status" value="1"/>
</dbReference>
<organism evidence="2 3">
    <name type="scientific">Dokdonella immobilis</name>
    <dbReference type="NCBI Taxonomy" id="578942"/>
    <lineage>
        <taxon>Bacteria</taxon>
        <taxon>Pseudomonadati</taxon>
        <taxon>Pseudomonadota</taxon>
        <taxon>Gammaproteobacteria</taxon>
        <taxon>Lysobacterales</taxon>
        <taxon>Rhodanobacteraceae</taxon>
        <taxon>Dokdonella</taxon>
    </lineage>
</organism>